<protein>
    <submittedName>
        <fullName evidence="1">Uncharacterized protein</fullName>
    </submittedName>
</protein>
<evidence type="ECO:0000313" key="1">
    <source>
        <dbReference type="EMBL" id="MBC8199514.1"/>
    </source>
</evidence>
<reference evidence="1 2" key="1">
    <citation type="submission" date="2020-08" db="EMBL/GenBank/DDBJ databases">
        <title>Bridging the membrane lipid divide: bacteria of the FCB group superphylum have the potential to synthesize archaeal ether lipids.</title>
        <authorList>
            <person name="Villanueva L."/>
            <person name="Von Meijenfeldt F.A.B."/>
            <person name="Westbye A.B."/>
            <person name="Yadav S."/>
            <person name="Hopmans E.C."/>
            <person name="Dutilh B.E."/>
            <person name="Sinninghe Damste J.S."/>
        </authorList>
    </citation>
    <scope>NUCLEOTIDE SEQUENCE [LARGE SCALE GENOMIC DNA]</scope>
    <source>
        <strain evidence="1">NIOZ-UU82</strain>
    </source>
</reference>
<dbReference type="Proteomes" id="UP000603545">
    <property type="component" value="Unassembled WGS sequence"/>
</dbReference>
<organism evidence="1 2">
    <name type="scientific">Candidatus Desulfaltia bathyphila</name>
    <dbReference type="NCBI Taxonomy" id="2841697"/>
    <lineage>
        <taxon>Bacteria</taxon>
        <taxon>Pseudomonadati</taxon>
        <taxon>Thermodesulfobacteriota</taxon>
        <taxon>Desulfobacteria</taxon>
        <taxon>Desulfobacterales</taxon>
        <taxon>Desulfobacterales incertae sedis</taxon>
        <taxon>Candidatus Desulfaltia</taxon>
    </lineage>
</organism>
<sequence>MQQTSDIQVRKKGFSVLFKELGEVDALRFLSQITHEKKDYMKLQDELFKGMDVDEIYARAKKHQERTER</sequence>
<name>A0A8J6T842_9BACT</name>
<proteinExistence type="predicted"/>
<dbReference type="EMBL" id="JACNLL010000054">
    <property type="protein sequence ID" value="MBC8199514.1"/>
    <property type="molecule type" value="Genomic_DNA"/>
</dbReference>
<evidence type="ECO:0000313" key="2">
    <source>
        <dbReference type="Proteomes" id="UP000603545"/>
    </source>
</evidence>
<dbReference type="AlphaFoldDB" id="A0A8J6T842"/>
<comment type="caution">
    <text evidence="1">The sequence shown here is derived from an EMBL/GenBank/DDBJ whole genome shotgun (WGS) entry which is preliminary data.</text>
</comment>
<gene>
    <name evidence="1" type="ORF">H8E80_05645</name>
</gene>
<accession>A0A8J6T842</accession>